<dbReference type="InterPro" id="IPR027417">
    <property type="entry name" value="P-loop_NTPase"/>
</dbReference>
<evidence type="ECO:0000256" key="6">
    <source>
        <dbReference type="ARBA" id="ARBA00022801"/>
    </source>
</evidence>
<evidence type="ECO:0000313" key="15">
    <source>
        <dbReference type="Proteomes" id="UP001629113"/>
    </source>
</evidence>
<dbReference type="InterPro" id="IPR041082">
    <property type="entry name" value="Suv3_C_1"/>
</dbReference>
<evidence type="ECO:0000313" key="14">
    <source>
        <dbReference type="EMBL" id="KAL3420033.1"/>
    </source>
</evidence>
<keyword evidence="9" id="KW-0809">Transit peptide</keyword>
<dbReference type="SMART" id="SM00490">
    <property type="entry name" value="HELICc"/>
    <property type="match status" value="1"/>
</dbReference>
<keyword evidence="8" id="KW-0067">ATP-binding</keyword>
<dbReference type="CDD" id="cd18805">
    <property type="entry name" value="SF2_C_suv3"/>
    <property type="match status" value="1"/>
</dbReference>
<comment type="subcellular location">
    <subcellularLocation>
        <location evidence="3">Mitochondrion</location>
    </subcellularLocation>
</comment>
<dbReference type="Proteomes" id="UP001629113">
    <property type="component" value="Unassembled WGS sequence"/>
</dbReference>
<gene>
    <name evidence="14" type="ORF">PVAG01_08532</name>
</gene>
<reference evidence="14 15" key="1">
    <citation type="submission" date="2024-06" db="EMBL/GenBank/DDBJ databases">
        <title>Complete genome of Phlyctema vagabunda strain 19-DSS-EL-015.</title>
        <authorList>
            <person name="Fiorenzani C."/>
        </authorList>
    </citation>
    <scope>NUCLEOTIDE SEQUENCE [LARGE SCALE GENOMIC DNA]</scope>
    <source>
        <strain evidence="14 15">19-DSS-EL-015</strain>
    </source>
</reference>
<sequence length="827" mass="91264">MPSINPVNGRCALCMTIASKLTARTLIRRHPRAFTTSASKCRKKVSPSEPIIPRGTLRSGPKTPFAYQRRVINDDGSLDVQKNKIVEYQNLAQLMYDEFHFMIQTWSLSIGGDVRQLGKSLEDHLKHNLEVSKSDENAIDILNRDKLFASLRKALTAFERRGLQDELRYRLLNDAVGIQFSEGNHKTHQKLADLHNPIEWYPATRAIQREVHLHVGPTNSGKTYHALKRLESANTGVYAGPLRLLAHEVYTRLNAAGKGCALITGEERRTPVDSTKKALLSSCTVEMVPLNTQVDVAVIDEIQMLGDECRGWAWTQALLGLQAKELHLCGELRTVPLIEDLCTLMGDKLIIHRYQRLSPLATASESIDGRLENLQKGDCVIVFSRVGIHAMKNSIEKATGKRCAVVYGSLPPETRAQQAALFNDPDNDYDFLAASDAIGMGLNLSIKRVIFESVSKMGNSGTRNPLAISDIKQIGGRAGRFKTAAQAVSDGIAGNKEDTSALAVKEDPTGGIVTTLESWGLKYVRKCMKADAPPLTTAGIIPPDHILESFAAYFPKKTPFSYILARLMQISRTSSQFHLCQLKDQVEVADLIQPYDLSIRDRVRFLSGPANPRDLAMHPVIQGFAKAIADQSGGELLNIQGLDLELLGKTKEDFVVGTKAFLQQLERLHKALTLYLWLSYRFESVFTSQALCFHAKSMTEERIDECLKEVASKELYAGIVRKVGGPSDGEKEPSTSVISKVERPSSGEKEPSTSVISKVERPSGGENESSTSATRKVGRPSGGEKEPYTSIVRKVEGSIKRENEPRRARRVLSDVAPSGAKREPTSV</sequence>
<evidence type="ECO:0000256" key="1">
    <source>
        <dbReference type="ARBA" id="ARBA00001936"/>
    </source>
</evidence>
<evidence type="ECO:0000259" key="13">
    <source>
        <dbReference type="PROSITE" id="PS51194"/>
    </source>
</evidence>
<feature type="compositionally biased region" description="Basic and acidic residues" evidence="12">
    <location>
        <begin position="782"/>
        <end position="806"/>
    </location>
</feature>
<dbReference type="PROSITE" id="PS51194">
    <property type="entry name" value="HELICASE_CTER"/>
    <property type="match status" value="1"/>
</dbReference>
<dbReference type="Pfam" id="PF12513">
    <property type="entry name" value="SUV3_C"/>
    <property type="match status" value="1"/>
</dbReference>
<dbReference type="InterPro" id="IPR022192">
    <property type="entry name" value="SUV3_C"/>
</dbReference>
<dbReference type="InterPro" id="IPR055206">
    <property type="entry name" value="DEXQc_SUV3"/>
</dbReference>
<keyword evidence="7" id="KW-0347">Helicase</keyword>
<dbReference type="SUPFAM" id="SSF52540">
    <property type="entry name" value="P-loop containing nucleoside triphosphate hydrolases"/>
    <property type="match status" value="1"/>
</dbReference>
<proteinExistence type="predicted"/>
<dbReference type="Pfam" id="PF18147">
    <property type="entry name" value="Suv3_C_1"/>
    <property type="match status" value="1"/>
</dbReference>
<dbReference type="PANTHER" id="PTHR12131:SF1">
    <property type="entry name" value="ATP-DEPENDENT RNA HELICASE SUPV3L1, MITOCHONDRIAL-RELATED"/>
    <property type="match status" value="1"/>
</dbReference>
<dbReference type="EMBL" id="JBFCZG010000007">
    <property type="protein sequence ID" value="KAL3420033.1"/>
    <property type="molecule type" value="Genomic_DNA"/>
</dbReference>
<evidence type="ECO:0000256" key="8">
    <source>
        <dbReference type="ARBA" id="ARBA00022840"/>
    </source>
</evidence>
<evidence type="ECO:0000256" key="4">
    <source>
        <dbReference type="ARBA" id="ARBA00012552"/>
    </source>
</evidence>
<dbReference type="InterPro" id="IPR050699">
    <property type="entry name" value="RNA-DNA_Helicase"/>
</dbReference>
<dbReference type="Pfam" id="PF00271">
    <property type="entry name" value="Helicase_C"/>
    <property type="match status" value="1"/>
</dbReference>
<dbReference type="Pfam" id="PF22527">
    <property type="entry name" value="DEXQc_Suv3"/>
    <property type="match status" value="1"/>
</dbReference>
<organism evidence="14 15">
    <name type="scientific">Phlyctema vagabunda</name>
    <dbReference type="NCBI Taxonomy" id="108571"/>
    <lineage>
        <taxon>Eukaryota</taxon>
        <taxon>Fungi</taxon>
        <taxon>Dikarya</taxon>
        <taxon>Ascomycota</taxon>
        <taxon>Pezizomycotina</taxon>
        <taxon>Leotiomycetes</taxon>
        <taxon>Helotiales</taxon>
        <taxon>Dermateaceae</taxon>
        <taxon>Phlyctema</taxon>
    </lineage>
</organism>
<comment type="catalytic activity">
    <reaction evidence="11">
        <text>ATP + H2O = ADP + phosphate + H(+)</text>
        <dbReference type="Rhea" id="RHEA:13065"/>
        <dbReference type="ChEBI" id="CHEBI:15377"/>
        <dbReference type="ChEBI" id="CHEBI:15378"/>
        <dbReference type="ChEBI" id="CHEBI:30616"/>
        <dbReference type="ChEBI" id="CHEBI:43474"/>
        <dbReference type="ChEBI" id="CHEBI:456216"/>
        <dbReference type="EC" id="3.6.4.13"/>
    </reaction>
</comment>
<dbReference type="PANTHER" id="PTHR12131">
    <property type="entry name" value="ATP-DEPENDENT RNA AND DNA HELICASE"/>
    <property type="match status" value="1"/>
</dbReference>
<name>A0ABR4P9N6_9HELO</name>
<dbReference type="Gene3D" id="1.20.272.40">
    <property type="match status" value="1"/>
</dbReference>
<comment type="cofactor">
    <cofactor evidence="2">
        <name>Mg(2+)</name>
        <dbReference type="ChEBI" id="CHEBI:18420"/>
    </cofactor>
</comment>
<evidence type="ECO:0000256" key="12">
    <source>
        <dbReference type="SAM" id="MobiDB-lite"/>
    </source>
</evidence>
<comment type="cofactor">
    <cofactor evidence="1">
        <name>Mn(2+)</name>
        <dbReference type="ChEBI" id="CHEBI:29035"/>
    </cofactor>
</comment>
<evidence type="ECO:0000256" key="11">
    <source>
        <dbReference type="ARBA" id="ARBA00047984"/>
    </source>
</evidence>
<keyword evidence="5" id="KW-0547">Nucleotide-binding</keyword>
<dbReference type="InterPro" id="IPR001650">
    <property type="entry name" value="Helicase_C-like"/>
</dbReference>
<dbReference type="InterPro" id="IPR044774">
    <property type="entry name" value="Suv3_DEXQc"/>
</dbReference>
<protein>
    <recommendedName>
        <fullName evidence="4">RNA helicase</fullName>
        <ecNumber evidence="4">3.6.4.13</ecNumber>
    </recommendedName>
</protein>
<evidence type="ECO:0000256" key="2">
    <source>
        <dbReference type="ARBA" id="ARBA00001946"/>
    </source>
</evidence>
<comment type="caution">
    <text evidence="14">The sequence shown here is derived from an EMBL/GenBank/DDBJ whole genome shotgun (WGS) entry which is preliminary data.</text>
</comment>
<evidence type="ECO:0000256" key="3">
    <source>
        <dbReference type="ARBA" id="ARBA00004173"/>
    </source>
</evidence>
<feature type="region of interest" description="Disordered" evidence="12">
    <location>
        <begin position="723"/>
        <end position="827"/>
    </location>
</feature>
<dbReference type="Gene3D" id="1.20.58.1080">
    <property type="match status" value="1"/>
</dbReference>
<accession>A0ABR4P9N6</accession>
<feature type="compositionally biased region" description="Basic and acidic residues" evidence="12">
    <location>
        <begin position="740"/>
        <end position="751"/>
    </location>
</feature>
<keyword evidence="6" id="KW-0378">Hydrolase</keyword>
<evidence type="ECO:0000256" key="5">
    <source>
        <dbReference type="ARBA" id="ARBA00022741"/>
    </source>
</evidence>
<dbReference type="CDD" id="cd17913">
    <property type="entry name" value="DEXQc_Suv3"/>
    <property type="match status" value="1"/>
</dbReference>
<keyword evidence="15" id="KW-1185">Reference proteome</keyword>
<dbReference type="Gene3D" id="3.40.50.300">
    <property type="entry name" value="P-loop containing nucleotide triphosphate hydrolases"/>
    <property type="match status" value="2"/>
</dbReference>
<feature type="domain" description="Helicase C-terminal" evidence="13">
    <location>
        <begin position="366"/>
        <end position="520"/>
    </location>
</feature>
<keyword evidence="10" id="KW-0496">Mitochondrion</keyword>
<dbReference type="EC" id="3.6.4.13" evidence="4"/>
<evidence type="ECO:0000256" key="7">
    <source>
        <dbReference type="ARBA" id="ARBA00022806"/>
    </source>
</evidence>
<evidence type="ECO:0000256" key="9">
    <source>
        <dbReference type="ARBA" id="ARBA00022946"/>
    </source>
</evidence>
<evidence type="ECO:0000256" key="10">
    <source>
        <dbReference type="ARBA" id="ARBA00023128"/>
    </source>
</evidence>